<organism evidence="7">
    <name type="scientific">Dulem virus 85</name>
    <dbReference type="NCBI Taxonomy" id="3145796"/>
    <lineage>
        <taxon>Viruses</taxon>
        <taxon>Monodnaviria</taxon>
        <taxon>Sangervirae</taxon>
        <taxon>Phixviricota</taxon>
        <taxon>Malgrandaviricetes</taxon>
        <taxon>Petitvirales</taxon>
        <taxon>Microviridae</taxon>
        <taxon>Microvirus</taxon>
    </lineage>
</organism>
<dbReference type="GO" id="GO:0039615">
    <property type="term" value="C:T=1 icosahedral viral capsid"/>
    <property type="evidence" value="ECO:0007669"/>
    <property type="project" value="UniProtKB-KW"/>
</dbReference>
<comment type="subcellular location">
    <subcellularLocation>
        <location evidence="1">Virion</location>
    </subcellularLocation>
</comment>
<proteinExistence type="inferred from homology"/>
<dbReference type="Gene3D" id="2.60.169.10">
    <property type="entry name" value="Microviridae F protein"/>
    <property type="match status" value="2"/>
</dbReference>
<evidence type="ECO:0000256" key="5">
    <source>
        <dbReference type="ARBA" id="ARBA00022844"/>
    </source>
</evidence>
<name>A0AAU8B847_9VIRU</name>
<dbReference type="InterPro" id="IPR037002">
    <property type="entry name" value="Microviridae_protein_F_sf"/>
</dbReference>
<evidence type="ECO:0000313" key="7">
    <source>
        <dbReference type="EMBL" id="XCD08236.1"/>
    </source>
</evidence>
<evidence type="ECO:0000256" key="4">
    <source>
        <dbReference type="ARBA" id="ARBA00022561"/>
    </source>
</evidence>
<evidence type="ECO:0000256" key="1">
    <source>
        <dbReference type="ARBA" id="ARBA00004328"/>
    </source>
</evidence>
<sequence length="508" mass="57007">MALKKRSKISLSHYKLLSMKMGYIVPIGLTEVLPGDTFQVSTSSFIRVSPLVSPVMHPVHVKIHHWYVPFRLIWDDFEDFITGGEDGLNTSVVPYMTLTNAVSIGSLADYLGVPTDQAGLKLCALPFRAYNLIYNEWYRDQDLEDEIAISTESGEDKTTATQLMQNSWARDYFTTARPWPQKGPAVSVPVNLTAAGEPTISATTTIAGDGAPIFSVQSAAVANRLRSASRGTSGESVLTDSGNMGGLAWSNPALTATTNINYTSGNPELGSVDINQLREAFALQRFEEHRALYGSRYTEYLRYLGIRASDARLQRPEYLGGGKQTIQFSEVLQTAEGTDPVGTLRGHGIAAMRTNRFRRFFEENGYLLTFMTVQPIAVYMQGLPRLWQREVKEDFFQKELQHIGQQEVYKSELYATAANTTTKTIFGYQNRYDEYRYHESSVSGEFRTMLNYWHMARDFDAEPELNASFLNGLPTNRIYASTDTDQLYVMANHSIQARRLMAKLGNPI</sequence>
<comment type="similarity">
    <text evidence="2">Belongs to the microviridae F protein family.</text>
</comment>
<reference evidence="7" key="1">
    <citation type="submission" date="2024-03" db="EMBL/GenBank/DDBJ databases">
        <title>Diverse circular DNA viruses in blood, oral, and fecal samples of captive lemurs.</title>
        <authorList>
            <person name="Paietta E.N."/>
            <person name="Kraberger S."/>
            <person name="Lund M.C."/>
            <person name="Custer J.M."/>
            <person name="Vargas K.M."/>
            <person name="Ehmke E.E."/>
            <person name="Yoder A.D."/>
            <person name="Varsani A."/>
        </authorList>
    </citation>
    <scope>NUCLEOTIDE SEQUENCE</scope>
    <source>
        <strain evidence="6">Duke_28FS_123</strain>
        <strain evidence="7">Duke_29_51</strain>
    </source>
</reference>
<dbReference type="Pfam" id="PF02305">
    <property type="entry name" value="Phage_F"/>
    <property type="match status" value="1"/>
</dbReference>
<keyword evidence="5" id="KW-0946">Virion</keyword>
<evidence type="ECO:0000256" key="3">
    <source>
        <dbReference type="ARBA" id="ARBA00022431"/>
    </source>
</evidence>
<dbReference type="EMBL" id="PP511874">
    <property type="protein sequence ID" value="XCD08236.1"/>
    <property type="molecule type" value="Genomic_DNA"/>
</dbReference>
<evidence type="ECO:0000256" key="2">
    <source>
        <dbReference type="ARBA" id="ARBA00009963"/>
    </source>
</evidence>
<dbReference type="InterPro" id="IPR016184">
    <property type="entry name" value="Capsid/spike_ssDNA_virus"/>
</dbReference>
<protein>
    <submittedName>
        <fullName evidence="7">Major capsid protein</fullName>
    </submittedName>
</protein>
<keyword evidence="4" id="KW-0167">Capsid protein</keyword>
<dbReference type="GO" id="GO:0005198">
    <property type="term" value="F:structural molecule activity"/>
    <property type="evidence" value="ECO:0007669"/>
    <property type="project" value="InterPro"/>
</dbReference>
<evidence type="ECO:0000313" key="6">
    <source>
        <dbReference type="EMBL" id="XCD08043.1"/>
    </source>
</evidence>
<dbReference type="SUPFAM" id="SSF88645">
    <property type="entry name" value="ssDNA viruses"/>
    <property type="match status" value="1"/>
</dbReference>
<dbReference type="EMBL" id="PP511848">
    <property type="protein sequence ID" value="XCD08043.1"/>
    <property type="molecule type" value="Genomic_DNA"/>
</dbReference>
<keyword evidence="3" id="KW-1140">T=1 icosahedral capsid protein</keyword>
<accession>A0AAU8B847</accession>
<dbReference type="InterPro" id="IPR003514">
    <property type="entry name" value="Microviridae_protein_F"/>
</dbReference>